<reference evidence="2 3" key="1">
    <citation type="submission" date="2024-02" db="EMBL/GenBank/DDBJ databases">
        <authorList>
            <person name="Chen Y."/>
            <person name="Shah S."/>
            <person name="Dougan E. K."/>
            <person name="Thang M."/>
            <person name="Chan C."/>
        </authorList>
    </citation>
    <scope>NUCLEOTIDE SEQUENCE [LARGE SCALE GENOMIC DNA]</scope>
</reference>
<evidence type="ECO:0000259" key="1">
    <source>
        <dbReference type="Pfam" id="PF01243"/>
    </source>
</evidence>
<name>A0ABP0NT26_9DINO</name>
<proteinExistence type="predicted"/>
<evidence type="ECO:0000313" key="2">
    <source>
        <dbReference type="EMBL" id="CAK9065600.1"/>
    </source>
</evidence>
<comment type="caution">
    <text evidence="2">The sequence shown here is derived from an EMBL/GenBank/DDBJ whole genome shotgun (WGS) entry which is preliminary data.</text>
</comment>
<accession>A0ABP0NT26</accession>
<organism evidence="2 3">
    <name type="scientific">Durusdinium trenchii</name>
    <dbReference type="NCBI Taxonomy" id="1381693"/>
    <lineage>
        <taxon>Eukaryota</taxon>
        <taxon>Sar</taxon>
        <taxon>Alveolata</taxon>
        <taxon>Dinophyceae</taxon>
        <taxon>Suessiales</taxon>
        <taxon>Symbiodiniaceae</taxon>
        <taxon>Durusdinium</taxon>
    </lineage>
</organism>
<keyword evidence="3" id="KW-1185">Reference proteome</keyword>
<dbReference type="Pfam" id="PF01243">
    <property type="entry name" value="PNPOx_N"/>
    <property type="match status" value="1"/>
</dbReference>
<gene>
    <name evidence="2" type="ORF">CCMP2556_LOCUS32240</name>
</gene>
<dbReference type="EMBL" id="CAXAMN010022028">
    <property type="protein sequence ID" value="CAK9065600.1"/>
    <property type="molecule type" value="Genomic_DNA"/>
</dbReference>
<protein>
    <recommendedName>
        <fullName evidence="1">Pyridoxamine 5'-phosphate oxidase N-terminal domain-containing protein</fullName>
    </recommendedName>
</protein>
<feature type="domain" description="Pyridoxamine 5'-phosphate oxidase N-terminal" evidence="1">
    <location>
        <begin position="67"/>
        <end position="179"/>
    </location>
</feature>
<dbReference type="InterPro" id="IPR012349">
    <property type="entry name" value="Split_barrel_FMN-bd"/>
</dbReference>
<dbReference type="Gene3D" id="2.30.110.10">
    <property type="entry name" value="Electron Transport, Fmn-binding Protein, Chain A"/>
    <property type="match status" value="1"/>
</dbReference>
<sequence>MSLARSAAVAATSGALGLAIGSEKVQLMGGLAKVKAWLGFQAAAVDLTQPDAVLGEALSFAKATPQDCGVLSTRQGGGVASRMVQLKEPFGVQEENGDVRVNFFTSSASRKFKELLADPNCALLYWNPETLTYVTFQGRAEPKPPAEAKSFWREWMRILYKDPGLYTAWHLHVQRIQVVSIGRLESYRHDWRPVELERSQGSWKVGRDA</sequence>
<dbReference type="SUPFAM" id="SSF50475">
    <property type="entry name" value="FMN-binding split barrel"/>
    <property type="match status" value="1"/>
</dbReference>
<evidence type="ECO:0000313" key="3">
    <source>
        <dbReference type="Proteomes" id="UP001642484"/>
    </source>
</evidence>
<dbReference type="InterPro" id="IPR011576">
    <property type="entry name" value="Pyridox_Oxase_N"/>
</dbReference>
<dbReference type="Proteomes" id="UP001642484">
    <property type="component" value="Unassembled WGS sequence"/>
</dbReference>